<dbReference type="InterPro" id="IPR000525">
    <property type="entry name" value="Initiator_Rep_WH1"/>
</dbReference>
<dbReference type="AlphaFoldDB" id="A0A7X3G697"/>
<comment type="caution">
    <text evidence="3">The sequence shown here is derived from an EMBL/GenBank/DDBJ whole genome shotgun (WGS) entry which is preliminary data.</text>
</comment>
<evidence type="ECO:0000256" key="1">
    <source>
        <dbReference type="ARBA" id="ARBA00038283"/>
    </source>
</evidence>
<reference evidence="3 4" key="1">
    <citation type="submission" date="2019-12" db="EMBL/GenBank/DDBJ databases">
        <authorList>
            <person name="Li C."/>
            <person name="Zhao J."/>
        </authorList>
    </citation>
    <scope>NUCLEOTIDE SEQUENCE [LARGE SCALE GENOMIC DNA]</scope>
    <source>
        <strain evidence="3 4">NEAU-DD11</strain>
    </source>
</reference>
<dbReference type="Pfam" id="PF01051">
    <property type="entry name" value="Rep3_N"/>
    <property type="match status" value="1"/>
</dbReference>
<dbReference type="GO" id="GO:0006270">
    <property type="term" value="P:DNA replication initiation"/>
    <property type="evidence" value="ECO:0007669"/>
    <property type="project" value="InterPro"/>
</dbReference>
<proteinExistence type="inferred from homology"/>
<dbReference type="EMBL" id="WSES01000016">
    <property type="protein sequence ID" value="MVW64461.1"/>
    <property type="molecule type" value="Genomic_DNA"/>
</dbReference>
<evidence type="ECO:0000259" key="2">
    <source>
        <dbReference type="Pfam" id="PF01051"/>
    </source>
</evidence>
<protein>
    <submittedName>
        <fullName evidence="3">RepB family plasmid replication initiator protein</fullName>
    </submittedName>
</protein>
<dbReference type="Pfam" id="PF21205">
    <property type="entry name" value="Rep3_C"/>
    <property type="match status" value="1"/>
</dbReference>
<gene>
    <name evidence="3" type="ORF">GPY61_31555</name>
</gene>
<dbReference type="SUPFAM" id="SSF46785">
    <property type="entry name" value="Winged helix' DNA-binding domain"/>
    <property type="match status" value="1"/>
</dbReference>
<dbReference type="InterPro" id="IPR036390">
    <property type="entry name" value="WH_DNA-bd_sf"/>
</dbReference>
<dbReference type="InterPro" id="IPR036388">
    <property type="entry name" value="WH-like_DNA-bd_sf"/>
</dbReference>
<name>A0A7X3G697_9BURK</name>
<comment type="similarity">
    <text evidence="1">Belongs to the initiator RepB protein family.</text>
</comment>
<accession>A0A7X3G697</accession>
<feature type="domain" description="Initiator Rep protein WH1" evidence="2">
    <location>
        <begin position="65"/>
        <end position="225"/>
    </location>
</feature>
<organism evidence="3 4">
    <name type="scientific">Massilia cellulosiltytica</name>
    <dbReference type="NCBI Taxonomy" id="2683234"/>
    <lineage>
        <taxon>Bacteria</taxon>
        <taxon>Pseudomonadati</taxon>
        <taxon>Pseudomonadota</taxon>
        <taxon>Betaproteobacteria</taxon>
        <taxon>Burkholderiales</taxon>
        <taxon>Oxalobacteraceae</taxon>
        <taxon>Telluria group</taxon>
        <taxon>Massilia</taxon>
    </lineage>
</organism>
<evidence type="ECO:0000313" key="3">
    <source>
        <dbReference type="EMBL" id="MVW64461.1"/>
    </source>
</evidence>
<dbReference type="GO" id="GO:0003887">
    <property type="term" value="F:DNA-directed DNA polymerase activity"/>
    <property type="evidence" value="ECO:0007669"/>
    <property type="project" value="InterPro"/>
</dbReference>
<dbReference type="Gene3D" id="1.10.10.10">
    <property type="entry name" value="Winged helix-like DNA-binding domain superfamily/Winged helix DNA-binding domain"/>
    <property type="match status" value="1"/>
</dbReference>
<dbReference type="Proteomes" id="UP000443353">
    <property type="component" value="Unassembled WGS sequence"/>
</dbReference>
<keyword evidence="4" id="KW-1185">Reference proteome</keyword>
<evidence type="ECO:0000313" key="4">
    <source>
        <dbReference type="Proteomes" id="UP000443353"/>
    </source>
</evidence>
<sequence length="489" mass="55283">MLTQPKVNILDSRTPAHAIMHVGNRILIAVEGMRMAEKAKEVADNAVDIVDTSAKPVVPRTELEIRKSNEAIGLRVVSGRLTLLNRKVFNVLMYHAQRIRKPGQDAPIDTPAAQKYFWVPLSVLARNASYDSRDMQFLREQISEMQDIKLLLETDRQWTSERLIASVTFVNPKGLHSRTGQVWLGFAFPPEVHESVMQPETYTRLSIHYQGLLRSGTALALYEMCRRYATNPSKLTSIYTVEHWYGLLTGNPMPEKPEDLPEYKYFKRDVLKGAIAEVNRVTDIEVELIEHKQGRRVHQLQFRVKFKPDTQHEPRGSLSIDLTLLEKLMALGMTQQEASNVIGEYPDEKITQALAVVEARVNSANGGPVHSKVAYLRWALKSDARLPEKKAEPKLKNGSAAEGPSLLERFLAARAKLALDVFNEMDDEQRVATYEQFRAQATGKVPALDKALEKGVTRTALSLWYAHTLWGEPTVEKLSHFADKNQVLI</sequence>